<accession>A0A0F8YSM3</accession>
<dbReference type="AlphaFoldDB" id="A0A0F8YSM3"/>
<gene>
    <name evidence="1" type="ORF">LCGC14_3119370</name>
</gene>
<evidence type="ECO:0000313" key="1">
    <source>
        <dbReference type="EMBL" id="KKK51001.1"/>
    </source>
</evidence>
<reference evidence="1" key="1">
    <citation type="journal article" date="2015" name="Nature">
        <title>Complex archaea that bridge the gap between prokaryotes and eukaryotes.</title>
        <authorList>
            <person name="Spang A."/>
            <person name="Saw J.H."/>
            <person name="Jorgensen S.L."/>
            <person name="Zaremba-Niedzwiedzka K."/>
            <person name="Martijn J."/>
            <person name="Lind A.E."/>
            <person name="van Eijk R."/>
            <person name="Schleper C."/>
            <person name="Guy L."/>
            <person name="Ettema T.J."/>
        </authorList>
    </citation>
    <scope>NUCLEOTIDE SEQUENCE</scope>
</reference>
<feature type="non-terminal residue" evidence="1">
    <location>
        <position position="1"/>
    </location>
</feature>
<protein>
    <submittedName>
        <fullName evidence="1">Uncharacterized protein</fullName>
    </submittedName>
</protein>
<dbReference type="EMBL" id="LAZR01067732">
    <property type="protein sequence ID" value="KKK51001.1"/>
    <property type="molecule type" value="Genomic_DNA"/>
</dbReference>
<proteinExistence type="predicted"/>
<comment type="caution">
    <text evidence="1">The sequence shown here is derived from an EMBL/GenBank/DDBJ whole genome shotgun (WGS) entry which is preliminary data.</text>
</comment>
<name>A0A0F8YSM3_9ZZZZ</name>
<sequence>TRPPSPQVDEVVKKFREKFLGHELEIDENGKVDLSGRDKEMESWLRTVLNERGGRVRCKTKNDIKKIDKLKTKLWDMSGKDDWIAYHRYPYVLSRKVINFINRVPLFLRARVGKALEGRTNRFCTLHGNESEQTFRIYPIIIWLKASINERKKITLEQERHLKIAIKEKKEEDLYNL</sequence>
<organism evidence="1">
    <name type="scientific">marine sediment metagenome</name>
    <dbReference type="NCBI Taxonomy" id="412755"/>
    <lineage>
        <taxon>unclassified sequences</taxon>
        <taxon>metagenomes</taxon>
        <taxon>ecological metagenomes</taxon>
    </lineage>
</organism>